<keyword evidence="2" id="KW-1185">Reference proteome</keyword>
<evidence type="ECO:0000313" key="1">
    <source>
        <dbReference type="EMBL" id="MBB5964588.1"/>
    </source>
</evidence>
<name>A0A841D8D9_PLAVE</name>
<evidence type="ECO:0000313" key="2">
    <source>
        <dbReference type="Proteomes" id="UP000562352"/>
    </source>
</evidence>
<accession>A0A841D8D9</accession>
<dbReference type="Proteomes" id="UP000562352">
    <property type="component" value="Unassembled WGS sequence"/>
</dbReference>
<gene>
    <name evidence="1" type="ORF">FHS22_003872</name>
</gene>
<dbReference type="EMBL" id="JACHJJ010000012">
    <property type="protein sequence ID" value="MBB5964588.1"/>
    <property type="molecule type" value="Genomic_DNA"/>
</dbReference>
<dbReference type="RefSeq" id="WP_338047822.1">
    <property type="nucleotide sequence ID" value="NZ_BAAAWZ010000001.1"/>
</dbReference>
<organism evidence="1 2">
    <name type="scientific">Planomonospora venezuelensis</name>
    <dbReference type="NCBI Taxonomy" id="1999"/>
    <lineage>
        <taxon>Bacteria</taxon>
        <taxon>Bacillati</taxon>
        <taxon>Actinomycetota</taxon>
        <taxon>Actinomycetes</taxon>
        <taxon>Streptosporangiales</taxon>
        <taxon>Streptosporangiaceae</taxon>
        <taxon>Planomonospora</taxon>
    </lineage>
</organism>
<protein>
    <submittedName>
        <fullName evidence="1">Uncharacterized protein</fullName>
    </submittedName>
</protein>
<sequence length="91" mass="9844">MTDTFAQQRLAHLESLAAELPDRGMVSRMLGGDDPVLWVWHPGSGRQTIVFATPAKEGWLFLWSPDGQEGTADPSRVAESVKQLLAGAPVS</sequence>
<reference evidence="1 2" key="1">
    <citation type="submission" date="2020-08" db="EMBL/GenBank/DDBJ databases">
        <title>Genomic Encyclopedia of Type Strains, Phase III (KMG-III): the genomes of soil and plant-associated and newly described type strains.</title>
        <authorList>
            <person name="Whitman W."/>
        </authorList>
    </citation>
    <scope>NUCLEOTIDE SEQUENCE [LARGE SCALE GENOMIC DNA]</scope>
    <source>
        <strain evidence="1 2">CECT 3303</strain>
    </source>
</reference>
<proteinExistence type="predicted"/>
<dbReference type="AlphaFoldDB" id="A0A841D8D9"/>
<comment type="caution">
    <text evidence="1">The sequence shown here is derived from an EMBL/GenBank/DDBJ whole genome shotgun (WGS) entry which is preliminary data.</text>
</comment>